<protein>
    <recommendedName>
        <fullName evidence="4">AT-hook motif nuclear-localized protein</fullName>
    </recommendedName>
</protein>
<gene>
    <name evidence="7" type="ORF">PHJA_001475000</name>
</gene>
<reference evidence="7" key="1">
    <citation type="submission" date="2020-07" db="EMBL/GenBank/DDBJ databases">
        <title>Ethylene signaling mediates host invasion by parasitic plants.</title>
        <authorList>
            <person name="Yoshida S."/>
        </authorList>
    </citation>
    <scope>NUCLEOTIDE SEQUENCE</scope>
    <source>
        <strain evidence="7">Okayama</strain>
    </source>
</reference>
<organism evidence="7 8">
    <name type="scientific">Phtheirospermum japonicum</name>
    <dbReference type="NCBI Taxonomy" id="374723"/>
    <lineage>
        <taxon>Eukaryota</taxon>
        <taxon>Viridiplantae</taxon>
        <taxon>Streptophyta</taxon>
        <taxon>Embryophyta</taxon>
        <taxon>Tracheophyta</taxon>
        <taxon>Spermatophyta</taxon>
        <taxon>Magnoliopsida</taxon>
        <taxon>eudicotyledons</taxon>
        <taxon>Gunneridae</taxon>
        <taxon>Pentapetalae</taxon>
        <taxon>asterids</taxon>
        <taxon>lamiids</taxon>
        <taxon>Lamiales</taxon>
        <taxon>Orobanchaceae</taxon>
        <taxon>Orobanchaceae incertae sedis</taxon>
        <taxon>Phtheirospermum</taxon>
    </lineage>
</organism>
<dbReference type="EMBL" id="BMAC01000308">
    <property type="protein sequence ID" value="GFP93306.1"/>
    <property type="molecule type" value="Genomic_DNA"/>
</dbReference>
<dbReference type="AlphaFoldDB" id="A0A830C2I6"/>
<dbReference type="GO" id="GO:0003680">
    <property type="term" value="F:minor groove of adenine-thymine-rich DNA binding"/>
    <property type="evidence" value="ECO:0007669"/>
    <property type="project" value="UniProtKB-UniRule"/>
</dbReference>
<evidence type="ECO:0000313" key="8">
    <source>
        <dbReference type="Proteomes" id="UP000653305"/>
    </source>
</evidence>
<comment type="caution">
    <text evidence="7">The sequence shown here is derived from an EMBL/GenBank/DDBJ whole genome shotgun (WGS) entry which is preliminary data.</text>
</comment>
<dbReference type="Pfam" id="PF03479">
    <property type="entry name" value="PCC"/>
    <property type="match status" value="1"/>
</dbReference>
<feature type="region of interest" description="Disordered" evidence="5">
    <location>
        <begin position="138"/>
        <end position="171"/>
    </location>
</feature>
<keyword evidence="4" id="KW-0539">Nucleus</keyword>
<dbReference type="CDD" id="cd11378">
    <property type="entry name" value="DUF296"/>
    <property type="match status" value="1"/>
</dbReference>
<dbReference type="PANTHER" id="PTHR31500:SF9">
    <property type="entry name" value="AT-HOOK MOTIF NUCLEAR-LOCALIZED PROTEIN 9"/>
    <property type="match status" value="1"/>
</dbReference>
<dbReference type="Proteomes" id="UP000653305">
    <property type="component" value="Unassembled WGS sequence"/>
</dbReference>
<evidence type="ECO:0000256" key="4">
    <source>
        <dbReference type="RuleBase" id="RU367031"/>
    </source>
</evidence>
<dbReference type="InterPro" id="IPR005175">
    <property type="entry name" value="PPC_dom"/>
</dbReference>
<keyword evidence="2 4" id="KW-0238">DNA-binding</keyword>
<evidence type="ECO:0000256" key="5">
    <source>
        <dbReference type="SAM" id="MobiDB-lite"/>
    </source>
</evidence>
<accession>A0A830C2I6</accession>
<feature type="domain" description="PPC" evidence="6">
    <location>
        <begin position="19"/>
        <end position="156"/>
    </location>
</feature>
<evidence type="ECO:0000256" key="3">
    <source>
        <dbReference type="ARBA" id="ARBA00023163"/>
    </source>
</evidence>
<dbReference type="PROSITE" id="PS51742">
    <property type="entry name" value="PPC"/>
    <property type="match status" value="1"/>
</dbReference>
<dbReference type="OrthoDB" id="688543at2759"/>
<comment type="function">
    <text evidence="4">Transcription factor that specifically binds AT-rich DNA sequences related to the nuclear matrix attachment regions (MARs).</text>
</comment>
<evidence type="ECO:0000256" key="1">
    <source>
        <dbReference type="ARBA" id="ARBA00023015"/>
    </source>
</evidence>
<keyword evidence="1 4" id="KW-0805">Transcription regulation</keyword>
<keyword evidence="8" id="KW-1185">Reference proteome</keyword>
<evidence type="ECO:0000259" key="6">
    <source>
        <dbReference type="PROSITE" id="PS51742"/>
    </source>
</evidence>
<evidence type="ECO:0000313" key="7">
    <source>
        <dbReference type="EMBL" id="GFP93306.1"/>
    </source>
</evidence>
<sequence length="171" mass="17839">METCVQLIILPGGHLSSGPQNMTPHIIIVAPGEDVIRKIMLFARGRHSTIILSCFGGISAVNMKFPCSDETVTYEGLFDIVNLSGSLNDANNAPYGLVGSLNLAMVGPDCNVIGGVVEDVMVAASPVQLIVATMSPKAPRTKNKMGRSPIASAGPADRMDGDFGSPGFVLP</sequence>
<proteinExistence type="predicted"/>
<name>A0A830C2I6_9LAMI</name>
<dbReference type="GO" id="GO:0005634">
    <property type="term" value="C:nucleus"/>
    <property type="evidence" value="ECO:0007669"/>
    <property type="project" value="UniProtKB-SubCell"/>
</dbReference>
<dbReference type="InterPro" id="IPR039605">
    <property type="entry name" value="AHL"/>
</dbReference>
<dbReference type="SUPFAM" id="SSF117856">
    <property type="entry name" value="AF0104/ALDC/Ptd012-like"/>
    <property type="match status" value="1"/>
</dbReference>
<dbReference type="Gene3D" id="3.30.1330.80">
    <property type="entry name" value="Hypothetical protein, similar to alpha- acetolactate decarboxylase, domain 2"/>
    <property type="match status" value="1"/>
</dbReference>
<comment type="subcellular location">
    <subcellularLocation>
        <location evidence="4">Nucleus</location>
    </subcellularLocation>
</comment>
<comment type="domain">
    <text evidence="4">The PPC domain mediates interactions between AHL proteins.</text>
</comment>
<dbReference type="PANTHER" id="PTHR31500">
    <property type="entry name" value="AT-HOOK MOTIF NUCLEAR-LOCALIZED PROTEIN 9"/>
    <property type="match status" value="1"/>
</dbReference>
<evidence type="ECO:0000256" key="2">
    <source>
        <dbReference type="ARBA" id="ARBA00023125"/>
    </source>
</evidence>
<keyword evidence="3 4" id="KW-0804">Transcription</keyword>